<accession>A0A0A8YSP8</accession>
<dbReference type="EMBL" id="GBRH01268339">
    <property type="protein sequence ID" value="JAD29556.1"/>
    <property type="molecule type" value="Transcribed_RNA"/>
</dbReference>
<organism evidence="1">
    <name type="scientific">Arundo donax</name>
    <name type="common">Giant reed</name>
    <name type="synonym">Donax arundinaceus</name>
    <dbReference type="NCBI Taxonomy" id="35708"/>
    <lineage>
        <taxon>Eukaryota</taxon>
        <taxon>Viridiplantae</taxon>
        <taxon>Streptophyta</taxon>
        <taxon>Embryophyta</taxon>
        <taxon>Tracheophyta</taxon>
        <taxon>Spermatophyta</taxon>
        <taxon>Magnoliopsida</taxon>
        <taxon>Liliopsida</taxon>
        <taxon>Poales</taxon>
        <taxon>Poaceae</taxon>
        <taxon>PACMAD clade</taxon>
        <taxon>Arundinoideae</taxon>
        <taxon>Arundineae</taxon>
        <taxon>Arundo</taxon>
    </lineage>
</organism>
<name>A0A0A8YSP8_ARUDO</name>
<reference evidence="1" key="2">
    <citation type="journal article" date="2015" name="Data Brief">
        <title>Shoot transcriptome of the giant reed, Arundo donax.</title>
        <authorList>
            <person name="Barrero R.A."/>
            <person name="Guerrero F.D."/>
            <person name="Moolhuijzen P."/>
            <person name="Goolsby J.A."/>
            <person name="Tidwell J."/>
            <person name="Bellgard S.E."/>
            <person name="Bellgard M.I."/>
        </authorList>
    </citation>
    <scope>NUCLEOTIDE SEQUENCE</scope>
    <source>
        <tissue evidence="1">Shoot tissue taken approximately 20 cm above the soil surface</tissue>
    </source>
</reference>
<reference evidence="1" key="1">
    <citation type="submission" date="2014-09" db="EMBL/GenBank/DDBJ databases">
        <authorList>
            <person name="Magalhaes I.L.F."/>
            <person name="Oliveira U."/>
            <person name="Santos F.R."/>
            <person name="Vidigal T.H.D.A."/>
            <person name="Brescovit A.D."/>
            <person name="Santos A.J."/>
        </authorList>
    </citation>
    <scope>NUCLEOTIDE SEQUENCE</scope>
    <source>
        <tissue evidence="1">Shoot tissue taken approximately 20 cm above the soil surface</tissue>
    </source>
</reference>
<evidence type="ECO:0000313" key="1">
    <source>
        <dbReference type="EMBL" id="JAD29556.1"/>
    </source>
</evidence>
<dbReference type="AlphaFoldDB" id="A0A0A8YSP8"/>
<protein>
    <submittedName>
        <fullName evidence="1">Uncharacterized protein</fullName>
    </submittedName>
</protein>
<sequence>MHQTNPFQNLIWTEEFKHQLVVCLSSHRRLHAWL</sequence>
<proteinExistence type="predicted"/>